<dbReference type="InterPro" id="IPR036005">
    <property type="entry name" value="Creatinase/aminopeptidase-like"/>
</dbReference>
<dbReference type="KEGG" id="hhw:NCTC503_02345"/>
<dbReference type="InterPro" id="IPR000994">
    <property type="entry name" value="Pept_M24"/>
</dbReference>
<dbReference type="EMBL" id="LR590481">
    <property type="protein sequence ID" value="VTQ94557.1"/>
    <property type="molecule type" value="Genomic_DNA"/>
</dbReference>
<dbReference type="InterPro" id="IPR050659">
    <property type="entry name" value="Peptidase_M24B"/>
</dbReference>
<dbReference type="RefSeq" id="WP_138210879.1">
    <property type="nucleotide sequence ID" value="NZ_CBCRUQ010000002.1"/>
</dbReference>
<dbReference type="Proteomes" id="UP000308489">
    <property type="component" value="Chromosome 1"/>
</dbReference>
<proteinExistence type="predicted"/>
<dbReference type="AlphaFoldDB" id="A0A4V6KEJ4"/>
<dbReference type="GO" id="GO:0016787">
    <property type="term" value="F:hydrolase activity"/>
    <property type="evidence" value="ECO:0007669"/>
    <property type="project" value="UniProtKB-KW"/>
</dbReference>
<dbReference type="PANTHER" id="PTHR46112">
    <property type="entry name" value="AMINOPEPTIDASE"/>
    <property type="match status" value="1"/>
</dbReference>
<dbReference type="SUPFAM" id="SSF55920">
    <property type="entry name" value="Creatinase/aminopeptidase"/>
    <property type="match status" value="1"/>
</dbReference>
<dbReference type="CDD" id="cd01092">
    <property type="entry name" value="APP-like"/>
    <property type="match status" value="1"/>
</dbReference>
<feature type="domain" description="Creatinase N-terminal" evidence="2">
    <location>
        <begin position="3"/>
        <end position="133"/>
    </location>
</feature>
<dbReference type="SUPFAM" id="SSF53092">
    <property type="entry name" value="Creatinase/prolidase N-terminal domain"/>
    <property type="match status" value="1"/>
</dbReference>
<evidence type="ECO:0000313" key="3">
    <source>
        <dbReference type="EMBL" id="VTQ94557.1"/>
    </source>
</evidence>
<dbReference type="InterPro" id="IPR000587">
    <property type="entry name" value="Creatinase_N"/>
</dbReference>
<keyword evidence="3" id="KW-0378">Hydrolase</keyword>
<keyword evidence="4" id="KW-1185">Reference proteome</keyword>
<dbReference type="Pfam" id="PF01321">
    <property type="entry name" value="Creatinase_N"/>
    <property type="match status" value="1"/>
</dbReference>
<sequence>MSRVQRLVELMKEKSLDAMFIMKLSNVRYVSRFTDEASYLLVTKNNNYFITDGRFTEQAEIQCPEFKVLNWRNIGGSIGECVKVILTEWEKDITNIGFEKDKVTFGLYEGIKNSNPNIELVPTAGLVDGLRYVKDAEEKKFMVEAARIADKAFSEILNFVKPGMTENEVALQLEYFMRKEGAEGVSFDTILISGAKTSLLHGKPDDKVIENGEFLLFDFGALYKGYHSDMTRTIMIGEPDEKQVEVYNLVRKAEEEAVKTVKAGVKTDVPDKKAREVLEKYIEYYYPGIGHGVGLELHEEPFISNVGNRFFKEDCIVTVEPGIYIPGWGGVRVEDSVIVTEEGCEVITHSSKDLIIIK</sequence>
<reference evidence="3 4" key="1">
    <citation type="submission" date="2019-05" db="EMBL/GenBank/DDBJ databases">
        <authorList>
            <consortium name="Pathogen Informatics"/>
        </authorList>
    </citation>
    <scope>NUCLEOTIDE SEQUENCE [LARGE SCALE GENOMIC DNA]</scope>
    <source>
        <strain evidence="3 4">NCTC503</strain>
    </source>
</reference>
<evidence type="ECO:0000313" key="4">
    <source>
        <dbReference type="Proteomes" id="UP000308489"/>
    </source>
</evidence>
<gene>
    <name evidence="3" type="ORF">NCTC503_02345</name>
</gene>
<evidence type="ECO:0000259" key="1">
    <source>
        <dbReference type="Pfam" id="PF00557"/>
    </source>
</evidence>
<protein>
    <submittedName>
        <fullName evidence="3">Xaa-Pro dipeptidase</fullName>
        <ecNumber evidence="3">3.4.-.-</ecNumber>
    </submittedName>
</protein>
<name>A0A4V6KEJ4_HATHI</name>
<dbReference type="Pfam" id="PF00557">
    <property type="entry name" value="Peptidase_M24"/>
    <property type="match status" value="1"/>
</dbReference>
<organism evidence="3 4">
    <name type="scientific">Hathewaya histolytica</name>
    <name type="common">Clostridium histolyticum</name>
    <dbReference type="NCBI Taxonomy" id="1498"/>
    <lineage>
        <taxon>Bacteria</taxon>
        <taxon>Bacillati</taxon>
        <taxon>Bacillota</taxon>
        <taxon>Clostridia</taxon>
        <taxon>Eubacteriales</taxon>
        <taxon>Clostridiaceae</taxon>
        <taxon>Hathewaya</taxon>
    </lineage>
</organism>
<dbReference type="OrthoDB" id="9806388at2"/>
<dbReference type="Gene3D" id="3.90.230.10">
    <property type="entry name" value="Creatinase/methionine aminopeptidase superfamily"/>
    <property type="match status" value="1"/>
</dbReference>
<dbReference type="EC" id="3.4.-.-" evidence="3"/>
<dbReference type="Gene3D" id="3.40.350.10">
    <property type="entry name" value="Creatinase/prolidase N-terminal domain"/>
    <property type="match status" value="1"/>
</dbReference>
<evidence type="ECO:0000259" key="2">
    <source>
        <dbReference type="Pfam" id="PF01321"/>
    </source>
</evidence>
<feature type="domain" description="Peptidase M24" evidence="1">
    <location>
        <begin position="142"/>
        <end position="341"/>
    </location>
</feature>
<dbReference type="PANTHER" id="PTHR46112:SF3">
    <property type="entry name" value="AMINOPEPTIDASE YPDF"/>
    <property type="match status" value="1"/>
</dbReference>
<accession>A0A4V6KEJ4</accession>
<dbReference type="InterPro" id="IPR029149">
    <property type="entry name" value="Creatin/AminoP/Spt16_N"/>
</dbReference>